<gene>
    <name evidence="3" type="ORF">M2152_001362</name>
</gene>
<proteinExistence type="predicted"/>
<dbReference type="NCBIfam" id="TIGR01167">
    <property type="entry name" value="LPXTG_anchor"/>
    <property type="match status" value="1"/>
</dbReference>
<organism evidence="3 4">
    <name type="scientific">Antiquaquibacter oligotrophicus</name>
    <dbReference type="NCBI Taxonomy" id="2880260"/>
    <lineage>
        <taxon>Bacteria</taxon>
        <taxon>Bacillati</taxon>
        <taxon>Actinomycetota</taxon>
        <taxon>Actinomycetes</taxon>
        <taxon>Micrococcales</taxon>
        <taxon>Microbacteriaceae</taxon>
        <taxon>Antiquaquibacter</taxon>
    </lineage>
</organism>
<comment type="caution">
    <text evidence="3">The sequence shown here is derived from an EMBL/GenBank/DDBJ whole genome shotgun (WGS) entry which is preliminary data.</text>
</comment>
<keyword evidence="4" id="KW-1185">Reference proteome</keyword>
<dbReference type="EMBL" id="JARXVQ010000001">
    <property type="protein sequence ID" value="MDH6181180.1"/>
    <property type="molecule type" value="Genomic_DNA"/>
</dbReference>
<evidence type="ECO:0000313" key="4">
    <source>
        <dbReference type="Proteomes" id="UP001160142"/>
    </source>
</evidence>
<feature type="region of interest" description="Disordered" evidence="1">
    <location>
        <begin position="38"/>
        <end position="58"/>
    </location>
</feature>
<accession>A0ABT6KN50</accession>
<name>A0ABT6KN50_9MICO</name>
<reference evidence="3 4" key="1">
    <citation type="submission" date="2023-04" db="EMBL/GenBank/DDBJ databases">
        <title>Genome Encyclopedia of Bacteria and Archaea VI: Functional Genomics of Type Strains.</title>
        <authorList>
            <person name="Whitman W."/>
        </authorList>
    </citation>
    <scope>NUCLEOTIDE SEQUENCE [LARGE SCALE GENOMIC DNA]</scope>
    <source>
        <strain evidence="3 4">SG_E_30_P1</strain>
    </source>
</reference>
<sequence length="58" mass="5847">MPELASTGADLASLLPWIIGAAVIVVAGGVLLILRGRRKPTAPAPEAPTSESTPGDQL</sequence>
<dbReference type="RefSeq" id="WP_322133499.1">
    <property type="nucleotide sequence ID" value="NZ_CP085036.1"/>
</dbReference>
<evidence type="ECO:0000256" key="2">
    <source>
        <dbReference type="SAM" id="Phobius"/>
    </source>
</evidence>
<dbReference type="Proteomes" id="UP001160142">
    <property type="component" value="Unassembled WGS sequence"/>
</dbReference>
<feature type="transmembrane region" description="Helical" evidence="2">
    <location>
        <begin position="14"/>
        <end position="34"/>
    </location>
</feature>
<protein>
    <submittedName>
        <fullName evidence="3">LPXTG-motif cell wall-anchored protein</fullName>
    </submittedName>
</protein>
<feature type="compositionally biased region" description="Low complexity" evidence="1">
    <location>
        <begin position="47"/>
        <end position="58"/>
    </location>
</feature>
<evidence type="ECO:0000313" key="3">
    <source>
        <dbReference type="EMBL" id="MDH6181180.1"/>
    </source>
</evidence>
<keyword evidence="2" id="KW-0812">Transmembrane</keyword>
<evidence type="ECO:0000256" key="1">
    <source>
        <dbReference type="SAM" id="MobiDB-lite"/>
    </source>
</evidence>
<keyword evidence="2" id="KW-1133">Transmembrane helix</keyword>
<keyword evidence="2" id="KW-0472">Membrane</keyword>